<dbReference type="EMBL" id="ABVL01000003">
    <property type="protein sequence ID" value="EDY20841.1"/>
    <property type="molecule type" value="Genomic_DNA"/>
</dbReference>
<feature type="region of interest" description="Disordered" evidence="1">
    <location>
        <begin position="55"/>
        <end position="80"/>
    </location>
</feature>
<comment type="caution">
    <text evidence="3">The sequence shown here is derived from an EMBL/GenBank/DDBJ whole genome shotgun (WGS) entry which is preliminary data.</text>
</comment>
<dbReference type="eggNOG" id="COG2911">
    <property type="taxonomic scope" value="Bacteria"/>
</dbReference>
<dbReference type="Proteomes" id="UP000005824">
    <property type="component" value="Unassembled WGS sequence"/>
</dbReference>
<feature type="compositionally biased region" description="Basic and acidic residues" evidence="1">
    <location>
        <begin position="185"/>
        <end position="194"/>
    </location>
</feature>
<keyword evidence="4" id="KW-1185">Reference proteome</keyword>
<feature type="region of interest" description="Disordered" evidence="1">
    <location>
        <begin position="174"/>
        <end position="194"/>
    </location>
</feature>
<evidence type="ECO:0000313" key="3">
    <source>
        <dbReference type="EMBL" id="EDY20841.1"/>
    </source>
</evidence>
<evidence type="ECO:0000256" key="1">
    <source>
        <dbReference type="SAM" id="MobiDB-lite"/>
    </source>
</evidence>
<evidence type="ECO:0000256" key="2">
    <source>
        <dbReference type="SAM" id="SignalP"/>
    </source>
</evidence>
<dbReference type="STRING" id="497964.CfE428DRAFT_1134"/>
<evidence type="ECO:0008006" key="5">
    <source>
        <dbReference type="Google" id="ProtNLM"/>
    </source>
</evidence>
<feature type="signal peptide" evidence="2">
    <location>
        <begin position="1"/>
        <end position="24"/>
    </location>
</feature>
<dbReference type="InterPro" id="IPR045748">
    <property type="entry name" value="DcaP"/>
</dbReference>
<feature type="compositionally biased region" description="Low complexity" evidence="1">
    <location>
        <begin position="62"/>
        <end position="80"/>
    </location>
</feature>
<dbReference type="InParanoid" id="B4CX43"/>
<keyword evidence="2" id="KW-0732">Signal</keyword>
<organism evidence="3 4">
    <name type="scientific">Chthoniobacter flavus Ellin428</name>
    <dbReference type="NCBI Taxonomy" id="497964"/>
    <lineage>
        <taxon>Bacteria</taxon>
        <taxon>Pseudomonadati</taxon>
        <taxon>Verrucomicrobiota</taxon>
        <taxon>Spartobacteria</taxon>
        <taxon>Chthoniobacterales</taxon>
        <taxon>Chthoniobacteraceae</taxon>
        <taxon>Chthoniobacter</taxon>
    </lineage>
</organism>
<proteinExistence type="predicted"/>
<dbReference type="Pfam" id="PF19577">
    <property type="entry name" value="DcaP"/>
    <property type="match status" value="1"/>
</dbReference>
<dbReference type="SUPFAM" id="SSF56935">
    <property type="entry name" value="Porins"/>
    <property type="match status" value="1"/>
</dbReference>
<dbReference type="RefSeq" id="WP_006978460.1">
    <property type="nucleotide sequence ID" value="NZ_ABVL01000003.1"/>
</dbReference>
<accession>B4CX43</accession>
<name>B4CX43_9BACT</name>
<reference evidence="3 4" key="1">
    <citation type="journal article" date="2011" name="J. Bacteriol.">
        <title>Genome sequence of Chthoniobacter flavus Ellin428, an aerobic heterotrophic soil bacterium.</title>
        <authorList>
            <person name="Kant R."/>
            <person name="van Passel M.W."/>
            <person name="Palva A."/>
            <person name="Lucas S."/>
            <person name="Lapidus A."/>
            <person name="Glavina Del Rio T."/>
            <person name="Dalin E."/>
            <person name="Tice H."/>
            <person name="Bruce D."/>
            <person name="Goodwin L."/>
            <person name="Pitluck S."/>
            <person name="Larimer F.W."/>
            <person name="Land M.L."/>
            <person name="Hauser L."/>
            <person name="Sangwan P."/>
            <person name="de Vos W.M."/>
            <person name="Janssen P.H."/>
            <person name="Smidt H."/>
        </authorList>
    </citation>
    <scope>NUCLEOTIDE SEQUENCE [LARGE SCALE GENOMIC DNA]</scope>
    <source>
        <strain evidence="3 4">Ellin428</strain>
    </source>
</reference>
<dbReference type="AlphaFoldDB" id="B4CX43"/>
<feature type="chain" id="PRO_5002802439" description="Porin" evidence="2">
    <location>
        <begin position="25"/>
        <end position="502"/>
    </location>
</feature>
<sequence length="502" mass="55196" precursor="true">MKPLVAFPTLTAFVFIATLSPALAESDSQMEEMRATIREMKHAMAAQNARIASLEKQLQQRAPSAPAPASASTSRPVAPASGRSVTVVGLNMPVSELPANAVPKERSVIRDADDFNDLQQAAPRLNNAPLDPSLKGFVPIPGTDTMFKIGGSARIDSIVDFANNGNPNLFIPSSIPVPGEQGAKGGERTTMETKGTRLSLELRRPVPFDSTLRIYTEYDFFDDSTSNTMKLRVRHFYGQAWNFLIGQTFSAFMDPDAFPDVVDYQGPNSILNRRQPQIRYTQPIYNGASKVNLFASIEQPDGNIDTSNDEFASGSTVVNHTPDGVLGFRWEGIRGHIQGSGLFRELSFESDHGPRQNVFGWGTSLSGALNLFEKDKLTGQVTYGEGDARYINDTSGNGLDAALDHGQLRAIPVFAAMAGYTHHWSEHWRSTISGGYVHVEAPESLGAFATDKTIYASANLMWHPTASFRMGIEYLYGRNETLDHSERDAHRLDFVLRYDLVR</sequence>
<evidence type="ECO:0000313" key="4">
    <source>
        <dbReference type="Proteomes" id="UP000005824"/>
    </source>
</evidence>
<protein>
    <recommendedName>
        <fullName evidence="5">Porin</fullName>
    </recommendedName>
</protein>
<gene>
    <name evidence="3" type="ORF">CfE428DRAFT_1134</name>
</gene>